<dbReference type="Proteomes" id="UP001500630">
    <property type="component" value="Unassembled WGS sequence"/>
</dbReference>
<comment type="caution">
    <text evidence="9">The sequence shown here is derived from an EMBL/GenBank/DDBJ whole genome shotgun (WGS) entry which is preliminary data.</text>
</comment>
<feature type="transmembrane region" description="Helical" evidence="7">
    <location>
        <begin position="188"/>
        <end position="210"/>
    </location>
</feature>
<comment type="similarity">
    <text evidence="7">Belongs to the binding-protein-dependent transport system permease family.</text>
</comment>
<evidence type="ECO:0000256" key="2">
    <source>
        <dbReference type="ARBA" id="ARBA00022448"/>
    </source>
</evidence>
<keyword evidence="3" id="KW-1003">Cell membrane</keyword>
<feature type="transmembrane region" description="Helical" evidence="7">
    <location>
        <begin position="75"/>
        <end position="99"/>
    </location>
</feature>
<gene>
    <name evidence="9" type="ORF">GCM10022419_035450</name>
</gene>
<evidence type="ECO:0000256" key="5">
    <source>
        <dbReference type="ARBA" id="ARBA00022989"/>
    </source>
</evidence>
<evidence type="ECO:0000256" key="7">
    <source>
        <dbReference type="RuleBase" id="RU363032"/>
    </source>
</evidence>
<feature type="transmembrane region" description="Helical" evidence="7">
    <location>
        <begin position="249"/>
        <end position="270"/>
    </location>
</feature>
<proteinExistence type="inferred from homology"/>
<keyword evidence="6 7" id="KW-0472">Membrane</keyword>
<keyword evidence="4 7" id="KW-0812">Transmembrane</keyword>
<evidence type="ECO:0000256" key="4">
    <source>
        <dbReference type="ARBA" id="ARBA00022692"/>
    </source>
</evidence>
<evidence type="ECO:0000256" key="1">
    <source>
        <dbReference type="ARBA" id="ARBA00004651"/>
    </source>
</evidence>
<dbReference type="PANTHER" id="PTHR43744:SF12">
    <property type="entry name" value="ABC TRANSPORTER PERMEASE PROTEIN MG189-RELATED"/>
    <property type="match status" value="1"/>
</dbReference>
<dbReference type="PROSITE" id="PS50928">
    <property type="entry name" value="ABC_TM1"/>
    <property type="match status" value="1"/>
</dbReference>
<dbReference type="RefSeq" id="WP_345562993.1">
    <property type="nucleotide sequence ID" value="NZ_BAABDQ010000006.1"/>
</dbReference>
<feature type="transmembrane region" description="Helical" evidence="7">
    <location>
        <begin position="12"/>
        <end position="35"/>
    </location>
</feature>
<protein>
    <submittedName>
        <fullName evidence="9">Carbohydrate ABC transporter permease</fullName>
    </submittedName>
</protein>
<accession>A0ABP6WMU8</accession>
<evidence type="ECO:0000256" key="3">
    <source>
        <dbReference type="ARBA" id="ARBA00022475"/>
    </source>
</evidence>
<organism evidence="9 10">
    <name type="scientific">Nonomuraea rosea</name>
    <dbReference type="NCBI Taxonomy" id="638574"/>
    <lineage>
        <taxon>Bacteria</taxon>
        <taxon>Bacillati</taxon>
        <taxon>Actinomycetota</taxon>
        <taxon>Actinomycetes</taxon>
        <taxon>Streptosporangiales</taxon>
        <taxon>Streptosporangiaceae</taxon>
        <taxon>Nonomuraea</taxon>
    </lineage>
</organism>
<feature type="transmembrane region" description="Helical" evidence="7">
    <location>
        <begin position="111"/>
        <end position="133"/>
    </location>
</feature>
<dbReference type="InterPro" id="IPR000515">
    <property type="entry name" value="MetI-like"/>
</dbReference>
<keyword evidence="5 7" id="KW-1133">Transmembrane helix</keyword>
<feature type="transmembrane region" description="Helical" evidence="7">
    <location>
        <begin position="145"/>
        <end position="167"/>
    </location>
</feature>
<dbReference type="PANTHER" id="PTHR43744">
    <property type="entry name" value="ABC TRANSPORTER PERMEASE PROTEIN MG189-RELATED-RELATED"/>
    <property type="match status" value="1"/>
</dbReference>
<evidence type="ECO:0000313" key="10">
    <source>
        <dbReference type="Proteomes" id="UP001500630"/>
    </source>
</evidence>
<dbReference type="EMBL" id="BAABDQ010000006">
    <property type="protein sequence ID" value="GAA3552051.1"/>
    <property type="molecule type" value="Genomic_DNA"/>
</dbReference>
<evidence type="ECO:0000313" key="9">
    <source>
        <dbReference type="EMBL" id="GAA3552051.1"/>
    </source>
</evidence>
<evidence type="ECO:0000259" key="8">
    <source>
        <dbReference type="PROSITE" id="PS50928"/>
    </source>
</evidence>
<evidence type="ECO:0000256" key="6">
    <source>
        <dbReference type="ARBA" id="ARBA00023136"/>
    </source>
</evidence>
<comment type="subcellular location">
    <subcellularLocation>
        <location evidence="1 7">Cell membrane</location>
        <topology evidence="1 7">Multi-pass membrane protein</topology>
    </subcellularLocation>
</comment>
<dbReference type="InterPro" id="IPR035906">
    <property type="entry name" value="MetI-like_sf"/>
</dbReference>
<dbReference type="CDD" id="cd06261">
    <property type="entry name" value="TM_PBP2"/>
    <property type="match status" value="1"/>
</dbReference>
<keyword evidence="10" id="KW-1185">Reference proteome</keyword>
<dbReference type="Pfam" id="PF00528">
    <property type="entry name" value="BPD_transp_1"/>
    <property type="match status" value="1"/>
</dbReference>
<dbReference type="SUPFAM" id="SSF161098">
    <property type="entry name" value="MetI-like"/>
    <property type="match status" value="1"/>
</dbReference>
<name>A0ABP6WMU8_9ACTN</name>
<reference evidence="10" key="1">
    <citation type="journal article" date="2019" name="Int. J. Syst. Evol. Microbiol.">
        <title>The Global Catalogue of Microorganisms (GCM) 10K type strain sequencing project: providing services to taxonomists for standard genome sequencing and annotation.</title>
        <authorList>
            <consortium name="The Broad Institute Genomics Platform"/>
            <consortium name="The Broad Institute Genome Sequencing Center for Infectious Disease"/>
            <person name="Wu L."/>
            <person name="Ma J."/>
        </authorList>
    </citation>
    <scope>NUCLEOTIDE SEQUENCE [LARGE SCALE GENOMIC DNA]</scope>
    <source>
        <strain evidence="10">JCM 17326</strain>
    </source>
</reference>
<sequence>MASRDMGRPRPSVLSGLSHVALVVWALLIIAPLLWTFLASFKNNTEIFGDPLQLPGALRLDSWGRAWDKAHIGQYMLNTVVVVFFGTAGTMLFGSMAAYVLARYRFVGNKLIYYFFVAGLAFPVFLALGPLFFVVKQFDLLNSHVGLVLVYIAYSLPFTVFFLAAFFRTLPETVAEAAKIDGASHTRTFFQIMVPMAKPGLISITIFNVLGQWNQYLLPLVLLAGDPDKWVLTQGIATISTLAGYEADWPGLFAALSMTILPVMIIYIIFQRQIQSGLSSGALK</sequence>
<dbReference type="Gene3D" id="1.10.3720.10">
    <property type="entry name" value="MetI-like"/>
    <property type="match status" value="1"/>
</dbReference>
<keyword evidence="2 7" id="KW-0813">Transport</keyword>
<feature type="domain" description="ABC transmembrane type-1" evidence="8">
    <location>
        <begin position="76"/>
        <end position="270"/>
    </location>
</feature>